<dbReference type="SUPFAM" id="SSF47336">
    <property type="entry name" value="ACP-like"/>
    <property type="match status" value="1"/>
</dbReference>
<gene>
    <name evidence="1" type="ORF">TGAM01_v204671</name>
</gene>
<dbReference type="InterPro" id="IPR036736">
    <property type="entry name" value="ACP-like_sf"/>
</dbReference>
<dbReference type="EMBL" id="JPDN02000013">
    <property type="protein sequence ID" value="PON26661.1"/>
    <property type="molecule type" value="Genomic_DNA"/>
</dbReference>
<evidence type="ECO:0000313" key="1">
    <source>
        <dbReference type="EMBL" id="PON26661.1"/>
    </source>
</evidence>
<evidence type="ECO:0000313" key="2">
    <source>
        <dbReference type="Proteomes" id="UP000054821"/>
    </source>
</evidence>
<dbReference type="AlphaFoldDB" id="A0A2P4ZQW1"/>
<protein>
    <submittedName>
        <fullName evidence="1">Uncharacterized protein</fullName>
    </submittedName>
</protein>
<comment type="caution">
    <text evidence="1">The sequence shown here is derived from an EMBL/GenBank/DDBJ whole genome shotgun (WGS) entry which is preliminary data.</text>
</comment>
<proteinExistence type="predicted"/>
<dbReference type="Proteomes" id="UP000054821">
    <property type="component" value="Unassembled WGS sequence"/>
</dbReference>
<reference evidence="1 2" key="1">
    <citation type="journal article" date="2016" name="Genome Announc.">
        <title>Draft Whole-Genome Sequence of Trichoderma gamsii T6085, a Promising Biocontrol Agent of Fusarium Head Blight on Wheat.</title>
        <authorList>
            <person name="Baroncelli R."/>
            <person name="Zapparata A."/>
            <person name="Piaggeschi G."/>
            <person name="Sarrocco S."/>
            <person name="Vannacci G."/>
        </authorList>
    </citation>
    <scope>NUCLEOTIDE SEQUENCE [LARGE SCALE GENOMIC DNA]</scope>
    <source>
        <strain evidence="1 2">T6085</strain>
    </source>
</reference>
<accession>A0A2P4ZQW1</accession>
<dbReference type="RefSeq" id="XP_024405823.1">
    <property type="nucleotide sequence ID" value="XM_024549483.1"/>
</dbReference>
<dbReference type="GeneID" id="36347531"/>
<keyword evidence="2" id="KW-1185">Reference proteome</keyword>
<organism evidence="1 2">
    <name type="scientific">Trichoderma gamsii</name>
    <dbReference type="NCBI Taxonomy" id="398673"/>
    <lineage>
        <taxon>Eukaryota</taxon>
        <taxon>Fungi</taxon>
        <taxon>Dikarya</taxon>
        <taxon>Ascomycota</taxon>
        <taxon>Pezizomycotina</taxon>
        <taxon>Sordariomycetes</taxon>
        <taxon>Hypocreomycetidae</taxon>
        <taxon>Hypocreales</taxon>
        <taxon>Hypocreaceae</taxon>
        <taxon>Trichoderma</taxon>
    </lineage>
</organism>
<name>A0A2P4ZQW1_9HYPO</name>
<sequence>MTVALRQAFQAAFRIKVPLSLTWSHPTLKRLVPWFLSRLSKQ</sequence>